<dbReference type="OrthoDB" id="10324965at2759"/>
<dbReference type="EMBL" id="BMAW01044556">
    <property type="protein sequence ID" value="GFS45363.1"/>
    <property type="molecule type" value="Genomic_DNA"/>
</dbReference>
<proteinExistence type="predicted"/>
<protein>
    <submittedName>
        <fullName evidence="1">Uncharacterized protein</fullName>
    </submittedName>
</protein>
<sequence length="98" mass="11049">MAGLVRLFSFCGGRGPDTSPDWRRPPFSKQFGPLELIRMGLSKQAAAVGHRYFRKRNEAVHFKEKRGLLFGVGVEVLVISVEKAVFYTPRSGIAFDYE</sequence>
<accession>A0A8X6JMX1</accession>
<evidence type="ECO:0000313" key="2">
    <source>
        <dbReference type="Proteomes" id="UP000887013"/>
    </source>
</evidence>
<name>A0A8X6JMX1_NEPPI</name>
<dbReference type="AlphaFoldDB" id="A0A8X6JMX1"/>
<evidence type="ECO:0000313" key="1">
    <source>
        <dbReference type="EMBL" id="GFS45363.1"/>
    </source>
</evidence>
<comment type="caution">
    <text evidence="1">The sequence shown here is derived from an EMBL/GenBank/DDBJ whole genome shotgun (WGS) entry which is preliminary data.</text>
</comment>
<keyword evidence="2" id="KW-1185">Reference proteome</keyword>
<reference evidence="1" key="1">
    <citation type="submission" date="2020-08" db="EMBL/GenBank/DDBJ databases">
        <title>Multicomponent nature underlies the extraordinary mechanical properties of spider dragline silk.</title>
        <authorList>
            <person name="Kono N."/>
            <person name="Nakamura H."/>
            <person name="Mori M."/>
            <person name="Yoshida Y."/>
            <person name="Ohtoshi R."/>
            <person name="Malay A.D."/>
            <person name="Moran D.A.P."/>
            <person name="Tomita M."/>
            <person name="Numata K."/>
            <person name="Arakawa K."/>
        </authorList>
    </citation>
    <scope>NUCLEOTIDE SEQUENCE</scope>
</reference>
<dbReference type="Proteomes" id="UP000887013">
    <property type="component" value="Unassembled WGS sequence"/>
</dbReference>
<organism evidence="1 2">
    <name type="scientific">Nephila pilipes</name>
    <name type="common">Giant wood spider</name>
    <name type="synonym">Nephila maculata</name>
    <dbReference type="NCBI Taxonomy" id="299642"/>
    <lineage>
        <taxon>Eukaryota</taxon>
        <taxon>Metazoa</taxon>
        <taxon>Ecdysozoa</taxon>
        <taxon>Arthropoda</taxon>
        <taxon>Chelicerata</taxon>
        <taxon>Arachnida</taxon>
        <taxon>Araneae</taxon>
        <taxon>Araneomorphae</taxon>
        <taxon>Entelegynae</taxon>
        <taxon>Araneoidea</taxon>
        <taxon>Nephilidae</taxon>
        <taxon>Nephila</taxon>
    </lineage>
</organism>
<gene>
    <name evidence="1" type="ORF">NPIL_685741</name>
</gene>